<proteinExistence type="predicted"/>
<protein>
    <recommendedName>
        <fullName evidence="1">N-acetyltransferase domain-containing protein</fullName>
    </recommendedName>
</protein>
<evidence type="ECO:0000259" key="1">
    <source>
        <dbReference type="PROSITE" id="PS51186"/>
    </source>
</evidence>
<dbReference type="InterPro" id="IPR016181">
    <property type="entry name" value="Acyl_CoA_acyltransferase"/>
</dbReference>
<dbReference type="SUPFAM" id="SSF55729">
    <property type="entry name" value="Acyl-CoA N-acyltransferases (Nat)"/>
    <property type="match status" value="1"/>
</dbReference>
<accession>A0A4R5VXL9</accession>
<gene>
    <name evidence="2" type="ORF">E2K98_03600</name>
</gene>
<dbReference type="Proteomes" id="UP000295132">
    <property type="component" value="Unassembled WGS sequence"/>
</dbReference>
<evidence type="ECO:0000313" key="2">
    <source>
        <dbReference type="EMBL" id="TDK63963.1"/>
    </source>
</evidence>
<dbReference type="InterPro" id="IPR000182">
    <property type="entry name" value="GNAT_dom"/>
</dbReference>
<dbReference type="RefSeq" id="WP_133332918.1">
    <property type="nucleotide sequence ID" value="NZ_SMYO01000002.1"/>
</dbReference>
<comment type="caution">
    <text evidence="2">The sequence shown here is derived from an EMBL/GenBank/DDBJ whole genome shotgun (WGS) entry which is preliminary data.</text>
</comment>
<dbReference type="PROSITE" id="PS51186">
    <property type="entry name" value="GNAT"/>
    <property type="match status" value="1"/>
</dbReference>
<evidence type="ECO:0000313" key="3">
    <source>
        <dbReference type="Proteomes" id="UP000295132"/>
    </source>
</evidence>
<sequence length="148" mass="16686">MQALIRTANKQDLGKLREFLIKANLGTDGLTDETIEYFLLLEDVEGQLKGTLGIEAFEGFGLLRSLVVTPGQAEKEIFILVEQMMKLAKEKGMESLFLATNKRAALPFFNLLGFQEIERAELPSEMNGSEHIRHILNVDNSIFLKFLL</sequence>
<dbReference type="Gene3D" id="3.40.630.30">
    <property type="match status" value="1"/>
</dbReference>
<dbReference type="EMBL" id="SMYO01000002">
    <property type="protein sequence ID" value="TDK63963.1"/>
    <property type="molecule type" value="Genomic_DNA"/>
</dbReference>
<name>A0A4R5VXL9_9BACI</name>
<dbReference type="AlphaFoldDB" id="A0A4R5VXL9"/>
<feature type="domain" description="N-acetyltransferase" evidence="1">
    <location>
        <begin position="3"/>
        <end position="139"/>
    </location>
</feature>
<organism evidence="2 3">
    <name type="scientific">Bacillus salipaludis</name>
    <dbReference type="NCBI Taxonomy" id="2547811"/>
    <lineage>
        <taxon>Bacteria</taxon>
        <taxon>Bacillati</taxon>
        <taxon>Bacillota</taxon>
        <taxon>Bacilli</taxon>
        <taxon>Bacillales</taxon>
        <taxon>Bacillaceae</taxon>
        <taxon>Bacillus</taxon>
    </lineage>
</organism>
<reference evidence="2 3" key="1">
    <citation type="submission" date="2019-03" db="EMBL/GenBank/DDBJ databases">
        <title>Bacillus niacini sp. nov. a Nicotinate-Metabolizing Mesophile Isolated from Soil.</title>
        <authorList>
            <person name="Zhang G."/>
        </authorList>
    </citation>
    <scope>NUCLEOTIDE SEQUENCE [LARGE SCALE GENOMIC DNA]</scope>
    <source>
        <strain evidence="2 3">WN066</strain>
    </source>
</reference>
<dbReference type="GO" id="GO:0016747">
    <property type="term" value="F:acyltransferase activity, transferring groups other than amino-acyl groups"/>
    <property type="evidence" value="ECO:0007669"/>
    <property type="project" value="InterPro"/>
</dbReference>